<dbReference type="GO" id="GO:0030313">
    <property type="term" value="C:cell envelope"/>
    <property type="evidence" value="ECO:0007669"/>
    <property type="project" value="UniProtKB-SubCell"/>
</dbReference>
<dbReference type="InterPro" id="IPR050553">
    <property type="entry name" value="Thioredoxin_ResA/DsbE_sf"/>
</dbReference>
<dbReference type="SUPFAM" id="SSF52833">
    <property type="entry name" value="Thioredoxin-like"/>
    <property type="match status" value="1"/>
</dbReference>
<evidence type="ECO:0000259" key="6">
    <source>
        <dbReference type="PROSITE" id="PS51352"/>
    </source>
</evidence>
<evidence type="ECO:0000256" key="2">
    <source>
        <dbReference type="ARBA" id="ARBA00022748"/>
    </source>
</evidence>
<proteinExistence type="predicted"/>
<dbReference type="PANTHER" id="PTHR42852">
    <property type="entry name" value="THIOL:DISULFIDE INTERCHANGE PROTEIN DSBE"/>
    <property type="match status" value="1"/>
</dbReference>
<keyword evidence="5" id="KW-0812">Transmembrane</keyword>
<keyword evidence="2" id="KW-0201">Cytochrome c-type biogenesis</keyword>
<dbReference type="KEGG" id="sva:SVA_3824"/>
<name>A0A1C7AFZ4_9GAMM</name>
<dbReference type="Pfam" id="PF00578">
    <property type="entry name" value="AhpC-TSA"/>
    <property type="match status" value="1"/>
</dbReference>
<dbReference type="InterPro" id="IPR000866">
    <property type="entry name" value="AhpC/TSA"/>
</dbReference>
<evidence type="ECO:0000256" key="5">
    <source>
        <dbReference type="SAM" id="Phobius"/>
    </source>
</evidence>
<dbReference type="Gene3D" id="3.40.30.10">
    <property type="entry name" value="Glutaredoxin"/>
    <property type="match status" value="1"/>
</dbReference>
<dbReference type="EMBL" id="AP014936">
    <property type="protein sequence ID" value="BAU50358.1"/>
    <property type="molecule type" value="Genomic_DNA"/>
</dbReference>
<evidence type="ECO:0000313" key="7">
    <source>
        <dbReference type="EMBL" id="BAU50358.1"/>
    </source>
</evidence>
<dbReference type="PANTHER" id="PTHR42852:SF6">
    <property type="entry name" value="THIOL:DISULFIDE INTERCHANGE PROTEIN DSBE"/>
    <property type="match status" value="1"/>
</dbReference>
<evidence type="ECO:0000256" key="1">
    <source>
        <dbReference type="ARBA" id="ARBA00004196"/>
    </source>
</evidence>
<sequence>MKRHAQSIGLVLVGAAALVAGFWLATELRRPGEGAGPAALNFSLPDLEGRARQLGEWKGKTVLLNFWATWCPPCREEIPLFIDAQSRLGGRGVQVIGVAIDSPKAVVAYARDMKINYPVLVGSAAAMNLMDAYGNRVGSLPYSVIIRPDGRIASRKLGAYDREELEKALTEAFSPVSTGKR</sequence>
<protein>
    <submittedName>
        <fullName evidence="7">Thioredoxin</fullName>
    </submittedName>
</protein>
<dbReference type="CDD" id="cd02966">
    <property type="entry name" value="TlpA_like_family"/>
    <property type="match status" value="1"/>
</dbReference>
<keyword evidence="5" id="KW-0472">Membrane</keyword>
<dbReference type="InterPro" id="IPR017937">
    <property type="entry name" value="Thioredoxin_CS"/>
</dbReference>
<dbReference type="PROSITE" id="PS00194">
    <property type="entry name" value="THIOREDOXIN_1"/>
    <property type="match status" value="1"/>
</dbReference>
<dbReference type="RefSeq" id="WP_169924193.1">
    <property type="nucleotide sequence ID" value="NZ_AP014936.1"/>
</dbReference>
<comment type="subcellular location">
    <subcellularLocation>
        <location evidence="1">Cell envelope</location>
    </subcellularLocation>
</comment>
<dbReference type="GO" id="GO:0016209">
    <property type="term" value="F:antioxidant activity"/>
    <property type="evidence" value="ECO:0007669"/>
    <property type="project" value="InterPro"/>
</dbReference>
<organism evidence="7 8">
    <name type="scientific">Sulfurifustis variabilis</name>
    <dbReference type="NCBI Taxonomy" id="1675686"/>
    <lineage>
        <taxon>Bacteria</taxon>
        <taxon>Pseudomonadati</taxon>
        <taxon>Pseudomonadota</taxon>
        <taxon>Gammaproteobacteria</taxon>
        <taxon>Acidiferrobacterales</taxon>
        <taxon>Acidiferrobacteraceae</taxon>
        <taxon>Sulfurifustis</taxon>
    </lineage>
</organism>
<keyword evidence="4" id="KW-0676">Redox-active center</keyword>
<dbReference type="Proteomes" id="UP000218899">
    <property type="component" value="Chromosome"/>
</dbReference>
<keyword evidence="3" id="KW-1015">Disulfide bond</keyword>
<dbReference type="AlphaFoldDB" id="A0A1C7AFZ4"/>
<dbReference type="InterPro" id="IPR013766">
    <property type="entry name" value="Thioredoxin_domain"/>
</dbReference>
<dbReference type="GO" id="GO:0017004">
    <property type="term" value="P:cytochrome complex assembly"/>
    <property type="evidence" value="ECO:0007669"/>
    <property type="project" value="UniProtKB-KW"/>
</dbReference>
<gene>
    <name evidence="7" type="ORF">SVA_3824</name>
</gene>
<reference evidence="7 8" key="1">
    <citation type="submission" date="2015-08" db="EMBL/GenBank/DDBJ databases">
        <title>Complete genome sequence of Sulfurifustis variabilis.</title>
        <authorList>
            <person name="Miura A."/>
            <person name="Kojima H."/>
            <person name="Fukui M."/>
        </authorList>
    </citation>
    <scope>NUCLEOTIDE SEQUENCE [LARGE SCALE GENOMIC DNA]</scope>
    <source>
        <strain evidence="8">skN76</strain>
    </source>
</reference>
<accession>A0A1C7AFZ4</accession>
<evidence type="ECO:0000256" key="4">
    <source>
        <dbReference type="ARBA" id="ARBA00023284"/>
    </source>
</evidence>
<keyword evidence="5" id="KW-1133">Transmembrane helix</keyword>
<feature type="transmembrane region" description="Helical" evidence="5">
    <location>
        <begin position="7"/>
        <end position="25"/>
    </location>
</feature>
<evidence type="ECO:0000256" key="3">
    <source>
        <dbReference type="ARBA" id="ARBA00023157"/>
    </source>
</evidence>
<keyword evidence="8" id="KW-1185">Reference proteome</keyword>
<feature type="domain" description="Thioredoxin" evidence="6">
    <location>
        <begin position="33"/>
        <end position="174"/>
    </location>
</feature>
<dbReference type="PROSITE" id="PS51352">
    <property type="entry name" value="THIOREDOXIN_2"/>
    <property type="match status" value="1"/>
</dbReference>
<evidence type="ECO:0000313" key="8">
    <source>
        <dbReference type="Proteomes" id="UP000218899"/>
    </source>
</evidence>
<dbReference type="InterPro" id="IPR036249">
    <property type="entry name" value="Thioredoxin-like_sf"/>
</dbReference>
<dbReference type="GO" id="GO:0015036">
    <property type="term" value="F:disulfide oxidoreductase activity"/>
    <property type="evidence" value="ECO:0007669"/>
    <property type="project" value="UniProtKB-ARBA"/>
</dbReference>